<dbReference type="AlphaFoldDB" id="A0A848MY43"/>
<comment type="caution">
    <text evidence="1">The sequence shown here is derived from an EMBL/GenBank/DDBJ whole genome shotgun (WGS) entry which is preliminary data.</text>
</comment>
<evidence type="ECO:0000313" key="2">
    <source>
        <dbReference type="Proteomes" id="UP000557857"/>
    </source>
</evidence>
<dbReference type="Proteomes" id="UP000557857">
    <property type="component" value="Unassembled WGS sequence"/>
</dbReference>
<proteinExistence type="predicted"/>
<accession>A0A848MY43</accession>
<organism evidence="1 2">
    <name type="scientific">Enterococcus mundtii</name>
    <dbReference type="NCBI Taxonomy" id="53346"/>
    <lineage>
        <taxon>Bacteria</taxon>
        <taxon>Bacillati</taxon>
        <taxon>Bacillota</taxon>
        <taxon>Bacilli</taxon>
        <taxon>Lactobacillales</taxon>
        <taxon>Enterococcaceae</taxon>
        <taxon>Enterococcus</taxon>
    </lineage>
</organism>
<dbReference type="EMBL" id="JABCAG010000084">
    <property type="protein sequence ID" value="NMP59764.1"/>
    <property type="molecule type" value="Genomic_DNA"/>
</dbReference>
<reference evidence="1 2" key="1">
    <citation type="submission" date="2020-04" db="EMBL/GenBank/DDBJ databases">
        <authorList>
            <person name="Abaymova A."/>
            <person name="Teymurazov M."/>
            <person name="Tazyna O."/>
            <person name="Chatushin Y."/>
            <person name="Svetoch E."/>
            <person name="Pereligyn V."/>
            <person name="Pohylenko V."/>
            <person name="Platonov M."/>
            <person name="Kartsev N."/>
            <person name="Skryabin Y."/>
            <person name="Sizova A."/>
            <person name="Solomentsev V."/>
            <person name="Kislichkina A."/>
            <person name="Bogun A."/>
        </authorList>
    </citation>
    <scope>NUCLEOTIDE SEQUENCE [LARGE SCALE GENOMIC DNA]</scope>
    <source>
        <strain evidence="2">SCPM-O-B-8398 (E28)</strain>
    </source>
</reference>
<evidence type="ECO:0000313" key="1">
    <source>
        <dbReference type="EMBL" id="NMP59764.1"/>
    </source>
</evidence>
<dbReference type="RefSeq" id="WP_074801993.1">
    <property type="nucleotide sequence ID" value="NZ_CP176096.1"/>
</dbReference>
<protein>
    <submittedName>
        <fullName evidence="1">Uncharacterized protein</fullName>
    </submittedName>
</protein>
<gene>
    <name evidence="1" type="ORF">HI921_15085</name>
</gene>
<sequence length="98" mass="11516">MKLIDIYDNNSLKYKGSFEHTDENIINYVAAIPQFKFIRLVELSSDEIVLTTIGNFLDYVPDQNWLEKIRPSLIAKQMKEDVIDEVLIIDRYKEDGDF</sequence>
<name>A0A848MY43_ENTMU</name>